<evidence type="ECO:0000313" key="2">
    <source>
        <dbReference type="Proteomes" id="UP000192722"/>
    </source>
</evidence>
<keyword evidence="2" id="KW-1185">Reference proteome</keyword>
<name>A0ABX3U3M7_9GAMM</name>
<accession>A0ABX3U3M7</accession>
<reference evidence="1 2" key="1">
    <citation type="journal article" date="2017" name="Int. J. Syst. Evol. Microbiol.">
        <title>Rouxiella badensis sp. nov. and Rouxiella silvae sp. nov. isolated from peat bog soil in Germany and emendation of the genus description.</title>
        <authorList>
            <person name="Le Fleche-Mateos A."/>
            <person name="Kugler J.H."/>
            <person name="Hansen S.H."/>
            <person name="Syldatk C."/>
            <person name="Hausmann R."/>
            <person name="Lomprez F."/>
            <person name="Vandenbogaert M."/>
            <person name="Manuguerra J.C."/>
            <person name="Grimont P.A."/>
        </authorList>
    </citation>
    <scope>NUCLEOTIDE SEQUENCE [LARGE SCALE GENOMIC DNA]</scope>
    <source>
        <strain evidence="1 2">213</strain>
    </source>
</reference>
<dbReference type="Proteomes" id="UP000192722">
    <property type="component" value="Unassembled WGS sequence"/>
</dbReference>
<protein>
    <submittedName>
        <fullName evidence="1">Uncharacterized protein</fullName>
    </submittedName>
</protein>
<gene>
    <name evidence="1" type="ORF">BS639_05710</name>
</gene>
<proteinExistence type="predicted"/>
<comment type="caution">
    <text evidence="1">The sequence shown here is derived from an EMBL/GenBank/DDBJ whole genome shotgun (WGS) entry which is preliminary data.</text>
</comment>
<organism evidence="1 2">
    <name type="scientific">Rouxiella silvae</name>
    <dbReference type="NCBI Taxonomy" id="1646373"/>
    <lineage>
        <taxon>Bacteria</taxon>
        <taxon>Pseudomonadati</taxon>
        <taxon>Pseudomonadota</taxon>
        <taxon>Gammaproteobacteria</taxon>
        <taxon>Enterobacterales</taxon>
        <taxon>Yersiniaceae</taxon>
        <taxon>Rouxiella</taxon>
    </lineage>
</organism>
<sequence>MNFMFFLKDKLSVYSKIITALINNTQGLLPHFANVITLPIKVFYKPELSKKLSQFVVISIISIIY</sequence>
<evidence type="ECO:0000313" key="1">
    <source>
        <dbReference type="EMBL" id="ORJ22141.1"/>
    </source>
</evidence>
<dbReference type="EMBL" id="MRWD01000010">
    <property type="protein sequence ID" value="ORJ22141.1"/>
    <property type="molecule type" value="Genomic_DNA"/>
</dbReference>